<organism evidence="2 3">
    <name type="scientific">Polyplax serrata</name>
    <name type="common">Common mouse louse</name>
    <dbReference type="NCBI Taxonomy" id="468196"/>
    <lineage>
        <taxon>Eukaryota</taxon>
        <taxon>Metazoa</taxon>
        <taxon>Ecdysozoa</taxon>
        <taxon>Arthropoda</taxon>
        <taxon>Hexapoda</taxon>
        <taxon>Insecta</taxon>
        <taxon>Pterygota</taxon>
        <taxon>Neoptera</taxon>
        <taxon>Paraneoptera</taxon>
        <taxon>Psocodea</taxon>
        <taxon>Troctomorpha</taxon>
        <taxon>Phthiraptera</taxon>
        <taxon>Anoplura</taxon>
        <taxon>Polyplacidae</taxon>
        <taxon>Polyplax</taxon>
    </lineage>
</organism>
<evidence type="ECO:0000313" key="3">
    <source>
        <dbReference type="Proteomes" id="UP001359485"/>
    </source>
</evidence>
<keyword evidence="3" id="KW-1185">Reference proteome</keyword>
<reference evidence="2 3" key="1">
    <citation type="submission" date="2023-09" db="EMBL/GenBank/DDBJ databases">
        <title>Genomes of two closely related lineages of the louse Polyplax serrata with different host specificities.</title>
        <authorList>
            <person name="Martinu J."/>
            <person name="Tarabai H."/>
            <person name="Stefka J."/>
            <person name="Hypsa V."/>
        </authorList>
    </citation>
    <scope>NUCLEOTIDE SEQUENCE [LARGE SCALE GENOMIC DNA]</scope>
    <source>
        <strain evidence="2">98ZLc_SE</strain>
    </source>
</reference>
<evidence type="ECO:0000313" key="2">
    <source>
        <dbReference type="EMBL" id="KAK6618005.1"/>
    </source>
</evidence>
<feature type="region of interest" description="Disordered" evidence="1">
    <location>
        <begin position="59"/>
        <end position="85"/>
    </location>
</feature>
<comment type="caution">
    <text evidence="2">The sequence shown here is derived from an EMBL/GenBank/DDBJ whole genome shotgun (WGS) entry which is preliminary data.</text>
</comment>
<protein>
    <submittedName>
        <fullName evidence="2">Uncharacterized protein</fullName>
    </submittedName>
</protein>
<dbReference type="Proteomes" id="UP001359485">
    <property type="component" value="Unassembled WGS sequence"/>
</dbReference>
<name>A0ABR1AEV5_POLSC</name>
<accession>A0ABR1AEV5</accession>
<feature type="compositionally biased region" description="Low complexity" evidence="1">
    <location>
        <begin position="68"/>
        <end position="83"/>
    </location>
</feature>
<gene>
    <name evidence="2" type="ORF">RUM44_002447</name>
</gene>
<feature type="region of interest" description="Disordered" evidence="1">
    <location>
        <begin position="121"/>
        <end position="174"/>
    </location>
</feature>
<evidence type="ECO:0000256" key="1">
    <source>
        <dbReference type="SAM" id="MobiDB-lite"/>
    </source>
</evidence>
<dbReference type="EMBL" id="JAWJWF010000050">
    <property type="protein sequence ID" value="KAK6618005.1"/>
    <property type="molecule type" value="Genomic_DNA"/>
</dbReference>
<proteinExistence type="predicted"/>
<sequence length="174" mass="19501">MSEVVPSSPQLSSLIVRVPGGSGLWSQPCLMLVSTSKYACSPAPVTTFMAYKAGFKHNPPKTNIKKAQSTGQKQQQQHQQRQQQEYEKYFCHDKHTRKNLNQQKNYAKETGVASAEVLIEESKHKNEEENPLSAHVVDDNRVASNTMDRTMDERAKRQKTSVTMAEGELLAPPS</sequence>